<proteinExistence type="predicted"/>
<name>A0A9P6URA2_9FUNG</name>
<dbReference type="PANTHER" id="PTHR24413">
    <property type="entry name" value="SPECKLE-TYPE POZ PROTEIN"/>
    <property type="match status" value="1"/>
</dbReference>
<feature type="region of interest" description="Disordered" evidence="1">
    <location>
        <begin position="1"/>
        <end position="23"/>
    </location>
</feature>
<evidence type="ECO:0000313" key="3">
    <source>
        <dbReference type="EMBL" id="KAG0315882.1"/>
    </source>
</evidence>
<dbReference type="PROSITE" id="PS50097">
    <property type="entry name" value="BTB"/>
    <property type="match status" value="1"/>
</dbReference>
<dbReference type="Gene3D" id="3.30.710.10">
    <property type="entry name" value="Potassium Channel Kv1.1, Chain A"/>
    <property type="match status" value="1"/>
</dbReference>
<dbReference type="InterPro" id="IPR000210">
    <property type="entry name" value="BTB/POZ_dom"/>
</dbReference>
<protein>
    <recommendedName>
        <fullName evidence="2">BTB domain-containing protein</fullName>
    </recommendedName>
</protein>
<sequence length="317" mass="34696">MSVVSEVVPAHESRIPPPATKTTTADTSAAVTKYQGVMKALLKDIYSVDVCFVFDQDNKSYTNTALWAHRTILSQCEKFGYMIQQATSYSHIVFSTSDFDMSRATTQSGGESLGTTLAGTTECSSITSTIDGGATGVKDDDDASTVVQVLVDNFSLGAFCVMLRYIYSGELSLTPDLSQHVVSNIDTSLVMHGCSIDKKQEFMQWNPLDSTSPWKLKDVTWEELLIIAEYFGVTELKSRCEEAVINAINASNALPTLFGVGAGFQTVKNVALDVVVDNMALMVLKGDEALLPYKEHPAFLETMFELMRRKLGEDEVV</sequence>
<organism evidence="3 4">
    <name type="scientific">Dissophora globulifera</name>
    <dbReference type="NCBI Taxonomy" id="979702"/>
    <lineage>
        <taxon>Eukaryota</taxon>
        <taxon>Fungi</taxon>
        <taxon>Fungi incertae sedis</taxon>
        <taxon>Mucoromycota</taxon>
        <taxon>Mortierellomycotina</taxon>
        <taxon>Mortierellomycetes</taxon>
        <taxon>Mortierellales</taxon>
        <taxon>Mortierellaceae</taxon>
        <taxon>Dissophora</taxon>
    </lineage>
</organism>
<dbReference type="EMBL" id="JAAAIP010000507">
    <property type="protein sequence ID" value="KAG0315882.1"/>
    <property type="molecule type" value="Genomic_DNA"/>
</dbReference>
<accession>A0A9P6URA2</accession>
<gene>
    <name evidence="3" type="ORF">BGZ99_007181</name>
</gene>
<keyword evidence="4" id="KW-1185">Reference proteome</keyword>
<dbReference type="AlphaFoldDB" id="A0A9P6URA2"/>
<dbReference type="Proteomes" id="UP000738325">
    <property type="component" value="Unassembled WGS sequence"/>
</dbReference>
<reference evidence="3" key="1">
    <citation type="journal article" date="2020" name="Fungal Divers.">
        <title>Resolving the Mortierellaceae phylogeny through synthesis of multi-gene phylogenetics and phylogenomics.</title>
        <authorList>
            <person name="Vandepol N."/>
            <person name="Liber J."/>
            <person name="Desiro A."/>
            <person name="Na H."/>
            <person name="Kennedy M."/>
            <person name="Barry K."/>
            <person name="Grigoriev I.V."/>
            <person name="Miller A.N."/>
            <person name="O'Donnell K."/>
            <person name="Stajich J.E."/>
            <person name="Bonito G."/>
        </authorList>
    </citation>
    <scope>NUCLEOTIDE SEQUENCE</scope>
    <source>
        <strain evidence="3">REB-010B</strain>
    </source>
</reference>
<comment type="caution">
    <text evidence="3">The sequence shown here is derived from an EMBL/GenBank/DDBJ whole genome shotgun (WGS) entry which is preliminary data.</text>
</comment>
<dbReference type="InterPro" id="IPR011333">
    <property type="entry name" value="SKP1/BTB/POZ_sf"/>
</dbReference>
<evidence type="ECO:0000313" key="4">
    <source>
        <dbReference type="Proteomes" id="UP000738325"/>
    </source>
</evidence>
<dbReference type="SUPFAM" id="SSF54695">
    <property type="entry name" value="POZ domain"/>
    <property type="match status" value="1"/>
</dbReference>
<feature type="domain" description="BTB" evidence="2">
    <location>
        <begin position="48"/>
        <end position="175"/>
    </location>
</feature>
<dbReference type="OrthoDB" id="6359816at2759"/>
<evidence type="ECO:0000259" key="2">
    <source>
        <dbReference type="PROSITE" id="PS50097"/>
    </source>
</evidence>
<evidence type="ECO:0000256" key="1">
    <source>
        <dbReference type="SAM" id="MobiDB-lite"/>
    </source>
</evidence>